<feature type="signal peptide" evidence="1">
    <location>
        <begin position="1"/>
        <end position="29"/>
    </location>
</feature>
<reference evidence="2 3" key="1">
    <citation type="submission" date="2023-06" db="EMBL/GenBank/DDBJ databases">
        <title>Pelomonas sp. APW6 16S ribosomal RNA gene genome sequencing and assembly.</title>
        <authorList>
            <person name="Woo H."/>
        </authorList>
    </citation>
    <scope>NUCLEOTIDE SEQUENCE [LARGE SCALE GENOMIC DNA]</scope>
    <source>
        <strain evidence="2 3">APW6</strain>
    </source>
</reference>
<comment type="caution">
    <text evidence="2">The sequence shown here is derived from an EMBL/GenBank/DDBJ whole genome shotgun (WGS) entry which is preliminary data.</text>
</comment>
<dbReference type="EMBL" id="JASVDS010000001">
    <property type="protein sequence ID" value="MDL5030536.1"/>
    <property type="molecule type" value="Genomic_DNA"/>
</dbReference>
<keyword evidence="1" id="KW-0732">Signal</keyword>
<organism evidence="2 3">
    <name type="scientific">Roseateles subflavus</name>
    <dbReference type="NCBI Taxonomy" id="3053353"/>
    <lineage>
        <taxon>Bacteria</taxon>
        <taxon>Pseudomonadati</taxon>
        <taxon>Pseudomonadota</taxon>
        <taxon>Betaproteobacteria</taxon>
        <taxon>Burkholderiales</taxon>
        <taxon>Sphaerotilaceae</taxon>
        <taxon>Roseateles</taxon>
    </lineage>
</organism>
<feature type="chain" id="PRO_5046037443" description="DUF4124 domain-containing protein" evidence="1">
    <location>
        <begin position="30"/>
        <end position="164"/>
    </location>
</feature>
<protein>
    <recommendedName>
        <fullName evidence="4">DUF4124 domain-containing protein</fullName>
    </recommendedName>
</protein>
<gene>
    <name evidence="2" type="ORF">QRD43_01345</name>
</gene>
<evidence type="ECO:0000313" key="2">
    <source>
        <dbReference type="EMBL" id="MDL5030536.1"/>
    </source>
</evidence>
<accession>A0ABT7LG41</accession>
<proteinExistence type="predicted"/>
<keyword evidence="3" id="KW-1185">Reference proteome</keyword>
<name>A0ABT7LG41_9BURK</name>
<evidence type="ECO:0000313" key="3">
    <source>
        <dbReference type="Proteomes" id="UP001238603"/>
    </source>
</evidence>
<evidence type="ECO:0000256" key="1">
    <source>
        <dbReference type="SAM" id="SignalP"/>
    </source>
</evidence>
<dbReference type="Proteomes" id="UP001238603">
    <property type="component" value="Unassembled WGS sequence"/>
</dbReference>
<evidence type="ECO:0008006" key="4">
    <source>
        <dbReference type="Google" id="ProtNLM"/>
    </source>
</evidence>
<sequence>MIATSGRKTVLPAAARLALVLAAVGTCNAQHLPPPSRTAYKCAVNGKVSYSDAPCEGAERLQLEPTRGLSKSTGQELIGQDVRRERFNEQLYGAVKPVTGKTPQEMAVLERRLPLSTEAQQRCQWLDQTLPQWEARERSSIGQERKAIQKQLLELRQQQRSLRC</sequence>
<dbReference type="RefSeq" id="WP_285980669.1">
    <property type="nucleotide sequence ID" value="NZ_JASVDS010000001.1"/>
</dbReference>